<dbReference type="PROSITE" id="PS51819">
    <property type="entry name" value="VOC"/>
    <property type="match status" value="1"/>
</dbReference>
<keyword evidence="3" id="KW-1185">Reference proteome</keyword>
<evidence type="ECO:0000313" key="3">
    <source>
        <dbReference type="Proteomes" id="UP000831921"/>
    </source>
</evidence>
<dbReference type="Gene3D" id="3.10.180.10">
    <property type="entry name" value="2,3-Dihydroxybiphenyl 1,2-Dioxygenase, domain 1"/>
    <property type="match status" value="1"/>
</dbReference>
<dbReference type="Proteomes" id="UP000831921">
    <property type="component" value="Chromosome"/>
</dbReference>
<dbReference type="InterPro" id="IPR029068">
    <property type="entry name" value="Glyas_Bleomycin-R_OHBP_Dase"/>
</dbReference>
<feature type="domain" description="VOC" evidence="1">
    <location>
        <begin position="2"/>
        <end position="119"/>
    </location>
</feature>
<dbReference type="Pfam" id="PF00903">
    <property type="entry name" value="Glyoxalase"/>
    <property type="match status" value="1"/>
</dbReference>
<dbReference type="EMBL" id="CP097253">
    <property type="protein sequence ID" value="UUR07517.1"/>
    <property type="molecule type" value="Genomic_DNA"/>
</dbReference>
<dbReference type="InterPro" id="IPR037523">
    <property type="entry name" value="VOC_core"/>
</dbReference>
<organism evidence="2 3">
    <name type="scientific">Sphingomonas glaciei</name>
    <dbReference type="NCBI Taxonomy" id="2938948"/>
    <lineage>
        <taxon>Bacteria</taxon>
        <taxon>Pseudomonadati</taxon>
        <taxon>Pseudomonadota</taxon>
        <taxon>Alphaproteobacteria</taxon>
        <taxon>Sphingomonadales</taxon>
        <taxon>Sphingomonadaceae</taxon>
        <taxon>Sphingomonas</taxon>
    </lineage>
</organism>
<sequence>MKFLHTMIRVSDPDATIRFFNLLGLEERRRMENEAGRFTLIFLGVPGDEGGEVELTHNWDPEDYSGGRNFGHLAYQVDDVYATCQRLMDAGVTINRPPRDGRMAFVRTPDNISIELLNKGGAQAPAEPWSSMPNTGEW</sequence>
<evidence type="ECO:0000259" key="1">
    <source>
        <dbReference type="PROSITE" id="PS51819"/>
    </source>
</evidence>
<evidence type="ECO:0000313" key="2">
    <source>
        <dbReference type="EMBL" id="UUR07517.1"/>
    </source>
</evidence>
<accession>A0ABY5MW07</accession>
<dbReference type="PANTHER" id="PTHR10374">
    <property type="entry name" value="LACTOYLGLUTATHIONE LYASE GLYOXALASE I"/>
    <property type="match status" value="1"/>
</dbReference>
<reference evidence="2 3" key="1">
    <citation type="submission" date="2022-05" db="EMBL/GenBank/DDBJ databases">
        <title>S8-45 Sphingomonas ultraviolaceadurans.</title>
        <authorList>
            <person name="Liu Y."/>
        </authorList>
    </citation>
    <scope>NUCLEOTIDE SEQUENCE [LARGE SCALE GENOMIC DNA]</scope>
    <source>
        <strain evidence="2 3">S8-45</strain>
    </source>
</reference>
<proteinExistence type="predicted"/>
<dbReference type="SUPFAM" id="SSF54593">
    <property type="entry name" value="Glyoxalase/Bleomycin resistance protein/Dihydroxybiphenyl dioxygenase"/>
    <property type="match status" value="1"/>
</dbReference>
<protein>
    <submittedName>
        <fullName evidence="2">VOC family protein</fullName>
    </submittedName>
</protein>
<dbReference type="PANTHER" id="PTHR10374:SF30">
    <property type="entry name" value="LACTOYLGLUTATHIONE LYASE"/>
    <property type="match status" value="1"/>
</dbReference>
<gene>
    <name evidence="2" type="ORF">M1K48_11295</name>
</gene>
<name>A0ABY5MW07_9SPHN</name>
<dbReference type="RefSeq" id="WP_249503304.1">
    <property type="nucleotide sequence ID" value="NZ_CP097253.1"/>
</dbReference>
<dbReference type="InterPro" id="IPR004360">
    <property type="entry name" value="Glyas_Fos-R_dOase_dom"/>
</dbReference>